<keyword evidence="1" id="KW-0472">Membrane</keyword>
<keyword evidence="3" id="KW-1185">Reference proteome</keyword>
<evidence type="ECO:0000313" key="2">
    <source>
        <dbReference type="EMBL" id="MET1254216.1"/>
    </source>
</evidence>
<evidence type="ECO:0000256" key="1">
    <source>
        <dbReference type="SAM" id="Phobius"/>
    </source>
</evidence>
<comment type="caution">
    <text evidence="2">The sequence shown here is derived from an EMBL/GenBank/DDBJ whole genome shotgun (WGS) entry which is preliminary data.</text>
</comment>
<feature type="transmembrane region" description="Helical" evidence="1">
    <location>
        <begin position="29"/>
        <end position="48"/>
    </location>
</feature>
<sequence length="171" mass="19753">MSQQANPLDQLRDIHLPAAVDPWQLAPGWWIIISLIIIGLIMAITKLIRKRRQLNRYLKPAAIELEQLAALPAENLSVIKVSELIKRVCLVFYPAEKIALLNGKDWVTFINQQTGSAVFDEQIERLFSQVIYQPQQPIDGKLWQKTIQQSRQVIEHIIYQSLRRKKGQQHA</sequence>
<keyword evidence="1" id="KW-1133">Transmembrane helix</keyword>
<dbReference type="Pfam" id="PF14316">
    <property type="entry name" value="DUF4381"/>
    <property type="match status" value="1"/>
</dbReference>
<dbReference type="RefSeq" id="WP_353873772.1">
    <property type="nucleotide sequence ID" value="NZ_JBEVCJ010000003.1"/>
</dbReference>
<evidence type="ECO:0000313" key="3">
    <source>
        <dbReference type="Proteomes" id="UP001548189"/>
    </source>
</evidence>
<keyword evidence="1" id="KW-0812">Transmembrane</keyword>
<dbReference type="Proteomes" id="UP001548189">
    <property type="component" value="Unassembled WGS sequence"/>
</dbReference>
<protein>
    <submittedName>
        <fullName evidence="2">DUF4381 domain-containing protein</fullName>
    </submittedName>
</protein>
<proteinExistence type="predicted"/>
<organism evidence="2 3">
    <name type="scientific">Aliikangiella maris</name>
    <dbReference type="NCBI Taxonomy" id="3162458"/>
    <lineage>
        <taxon>Bacteria</taxon>
        <taxon>Pseudomonadati</taxon>
        <taxon>Pseudomonadota</taxon>
        <taxon>Gammaproteobacteria</taxon>
        <taxon>Oceanospirillales</taxon>
        <taxon>Pleioneaceae</taxon>
        <taxon>Aliikangiella</taxon>
    </lineage>
</organism>
<dbReference type="InterPro" id="IPR025489">
    <property type="entry name" value="DUF4381"/>
</dbReference>
<name>A0ABV2BQR6_9GAMM</name>
<reference evidence="2 3" key="1">
    <citation type="submission" date="2024-06" db="EMBL/GenBank/DDBJ databases">
        <authorList>
            <person name="Li F."/>
        </authorList>
    </citation>
    <scope>NUCLEOTIDE SEQUENCE [LARGE SCALE GENOMIC DNA]</scope>
    <source>
        <strain evidence="2 3">GXAS 311</strain>
    </source>
</reference>
<dbReference type="EMBL" id="JBEVCJ010000003">
    <property type="protein sequence ID" value="MET1254216.1"/>
    <property type="molecule type" value="Genomic_DNA"/>
</dbReference>
<gene>
    <name evidence="2" type="ORF">ABVT43_03650</name>
</gene>
<accession>A0ABV2BQR6</accession>